<evidence type="ECO:0000256" key="12">
    <source>
        <dbReference type="RuleBase" id="RU000679"/>
    </source>
</evidence>
<evidence type="ECO:0000313" key="16">
    <source>
        <dbReference type="Proteomes" id="UP000318571"/>
    </source>
</evidence>
<comment type="subcellular location">
    <subcellularLocation>
        <location evidence="1">Membrane</location>
        <topology evidence="1">Multi-pass membrane protein</topology>
    </subcellularLocation>
</comment>
<evidence type="ECO:0000256" key="1">
    <source>
        <dbReference type="ARBA" id="ARBA00004141"/>
    </source>
</evidence>
<evidence type="ECO:0000256" key="3">
    <source>
        <dbReference type="ARBA" id="ARBA00022448"/>
    </source>
</evidence>
<gene>
    <name evidence="15" type="ORF">TCAL_03660</name>
</gene>
<evidence type="ECO:0000256" key="13">
    <source>
        <dbReference type="SAM" id="MobiDB-lite"/>
    </source>
</evidence>
<evidence type="ECO:0000256" key="4">
    <source>
        <dbReference type="ARBA" id="ARBA00022461"/>
    </source>
</evidence>
<keyword evidence="3 12" id="KW-0813">Transport</keyword>
<reference evidence="15 16" key="1">
    <citation type="journal article" date="2018" name="Nat. Ecol. Evol.">
        <title>Genomic signatures of mitonuclear coevolution across populations of Tigriopus californicus.</title>
        <authorList>
            <person name="Barreto F.S."/>
            <person name="Watson E.T."/>
            <person name="Lima T.G."/>
            <person name="Willett C.S."/>
            <person name="Edmands S."/>
            <person name="Li W."/>
            <person name="Burton R.S."/>
        </authorList>
    </citation>
    <scope>NUCLEOTIDE SEQUENCE [LARGE SCALE GENOMIC DNA]</scope>
    <source>
        <strain evidence="15 16">San Diego</strain>
    </source>
</reference>
<evidence type="ECO:0000256" key="2">
    <source>
        <dbReference type="ARBA" id="ARBA00007193"/>
    </source>
</evidence>
<dbReference type="Proteomes" id="UP000318571">
    <property type="component" value="Chromosome 10"/>
</dbReference>
<dbReference type="Gene3D" id="1.10.287.770">
    <property type="entry name" value="YojJ-like"/>
    <property type="match status" value="1"/>
</dbReference>
<dbReference type="Gene3D" id="1.10.287.820">
    <property type="entry name" value="Acid-sensing ion channel domain"/>
    <property type="match status" value="1"/>
</dbReference>
<keyword evidence="11 12" id="KW-0407">Ion channel</keyword>
<keyword evidence="4 12" id="KW-0894">Sodium channel</keyword>
<dbReference type="InterPro" id="IPR001873">
    <property type="entry name" value="ENaC"/>
</dbReference>
<evidence type="ECO:0000256" key="6">
    <source>
        <dbReference type="ARBA" id="ARBA00022989"/>
    </source>
</evidence>
<comment type="caution">
    <text evidence="15">The sequence shown here is derived from an EMBL/GenBank/DDBJ whole genome shotgun (WGS) entry which is preliminary data.</text>
</comment>
<keyword evidence="10 12" id="KW-0739">Sodium transport</keyword>
<evidence type="ECO:0000256" key="5">
    <source>
        <dbReference type="ARBA" id="ARBA00022692"/>
    </source>
</evidence>
<dbReference type="AlphaFoldDB" id="A0A553NBD0"/>
<evidence type="ECO:0000256" key="7">
    <source>
        <dbReference type="ARBA" id="ARBA00023053"/>
    </source>
</evidence>
<sequence length="934" mass="106040">MNSALCQSVYGMTKCQGDQYEFAIEQEVVIALKDPRIRDEPRTKFLWTLSLLSVIAMSKPKYAEKHAVVESEDYGSMFAKFCESSTIHGTYFWGESRSTLGKSFWVLIVLFGVISAALIINNSFIAWKDNPVITSVTQIPIEQVPFPSVTICPIGDTRFGFPEFVANTRPTPDGLNTGLAMIKALSLIHTSRRTRQHQIKGPSFSNSGSTDRPSFENSQTTTQAKANYPSEPDTFPGDKNPNEIRWNDEAADGGGGFRDDFQGDWEEDCFIIYCQARRGNLTYTTHGSGRADSVSVNEPQASAHNCTLINEFETLLNSIRLGPTSEYSDNDDSYGASGNRSTRERGEANYGQKIVQMIYERLGLAPLTEINMTRLEGDPLRMFPTLGMGTGPENLPTCAEIREDLAFLKDLDSFLGGPSNALDLSQTPPGSIMSWVFAHLPDNENATHLYHHFFPRSKFPELYSEAYGTFEDMPLPDLVHYLNDHGEIDSARLSNITNHFRLNLTKTLLNVMRFSIHPPHVAEVQEDFSIRQMPQPLFPFCWFRDQLDSGIKYGPYDEHYCHSFQTTFNDHGLCYTFNNFDLGFDDRATNEAVQVRKVQGCGKSKGLRVIIDNHKFATLGSRNTPGSKFQVYVTVPGVVTHKVPFKMDPTYHGEHSIYLHGIHYIDSSIQFKAWNKDMKACYFPDDRQLNYFSIYTQDNCLLECRLNKIALICQCAPWYLNQTQFPACGLSGNECFRENLANYQDDLQDRTDCDCKNDCEGIHIFSTMNRYSYSDTTATDSDLWWDAKTKTGRLANYLLDPEHLFMDPWTKNLTKMMHDLDDSELATKRFREDISVLNFFFDTPIITRITQEMRITVFDQISAVGGTLGLFTGVSLITFAEVFYWLLRFIFASGRQRFLRSQDVVQPLSATHPKSRLHANKEPDLGPFGNNFQF</sequence>
<evidence type="ECO:0000256" key="8">
    <source>
        <dbReference type="ARBA" id="ARBA00023065"/>
    </source>
</evidence>
<dbReference type="Pfam" id="PF00858">
    <property type="entry name" value="ASC"/>
    <property type="match status" value="2"/>
</dbReference>
<feature type="transmembrane region" description="Helical" evidence="14">
    <location>
        <begin position="863"/>
        <end position="887"/>
    </location>
</feature>
<proteinExistence type="inferred from homology"/>
<evidence type="ECO:0000256" key="10">
    <source>
        <dbReference type="ARBA" id="ARBA00023201"/>
    </source>
</evidence>
<evidence type="ECO:0000256" key="14">
    <source>
        <dbReference type="SAM" id="Phobius"/>
    </source>
</evidence>
<keyword evidence="8 12" id="KW-0406">Ion transport</keyword>
<dbReference type="GO" id="GO:0005886">
    <property type="term" value="C:plasma membrane"/>
    <property type="evidence" value="ECO:0007669"/>
    <property type="project" value="TreeGrafter"/>
</dbReference>
<dbReference type="GO" id="GO:0015280">
    <property type="term" value="F:ligand-gated sodium channel activity"/>
    <property type="evidence" value="ECO:0007669"/>
    <property type="project" value="TreeGrafter"/>
</dbReference>
<accession>A0A553NBD0</accession>
<keyword evidence="6 14" id="KW-1133">Transmembrane helix</keyword>
<dbReference type="PANTHER" id="PTHR11690:SF247">
    <property type="entry name" value="PICKPOCKET 23, ISOFORM C"/>
    <property type="match status" value="1"/>
</dbReference>
<protein>
    <submittedName>
        <fullName evidence="15">Uncharacterized protein</fullName>
    </submittedName>
</protein>
<dbReference type="EMBL" id="VCGU01000458">
    <property type="protein sequence ID" value="TRY62743.1"/>
    <property type="molecule type" value="Genomic_DNA"/>
</dbReference>
<feature type="region of interest" description="Disordered" evidence="13">
    <location>
        <begin position="323"/>
        <end position="347"/>
    </location>
</feature>
<feature type="transmembrane region" description="Helical" evidence="14">
    <location>
        <begin position="104"/>
        <end position="127"/>
    </location>
</feature>
<feature type="compositionally biased region" description="Polar residues" evidence="13">
    <location>
        <begin position="203"/>
        <end position="225"/>
    </location>
</feature>
<keyword evidence="5 12" id="KW-0812">Transmembrane</keyword>
<comment type="similarity">
    <text evidence="2 12">Belongs to the amiloride-sensitive sodium channel (TC 1.A.6) family.</text>
</comment>
<keyword evidence="9 14" id="KW-0472">Membrane</keyword>
<dbReference type="PANTHER" id="PTHR11690">
    <property type="entry name" value="AMILORIDE-SENSITIVE SODIUM CHANNEL-RELATED"/>
    <property type="match status" value="1"/>
</dbReference>
<keyword evidence="16" id="KW-1185">Reference proteome</keyword>
<organism evidence="15 16">
    <name type="scientific">Tigriopus californicus</name>
    <name type="common">Marine copepod</name>
    <dbReference type="NCBI Taxonomy" id="6832"/>
    <lineage>
        <taxon>Eukaryota</taxon>
        <taxon>Metazoa</taxon>
        <taxon>Ecdysozoa</taxon>
        <taxon>Arthropoda</taxon>
        <taxon>Crustacea</taxon>
        <taxon>Multicrustacea</taxon>
        <taxon>Hexanauplia</taxon>
        <taxon>Copepoda</taxon>
        <taxon>Harpacticoida</taxon>
        <taxon>Harpacticidae</taxon>
        <taxon>Tigriopus</taxon>
    </lineage>
</organism>
<feature type="region of interest" description="Disordered" evidence="13">
    <location>
        <begin position="193"/>
        <end position="258"/>
    </location>
</feature>
<evidence type="ECO:0000256" key="11">
    <source>
        <dbReference type="ARBA" id="ARBA00023303"/>
    </source>
</evidence>
<name>A0A553NBD0_TIGCA</name>
<keyword evidence="7" id="KW-0915">Sodium</keyword>
<evidence type="ECO:0000256" key="9">
    <source>
        <dbReference type="ARBA" id="ARBA00023136"/>
    </source>
</evidence>
<evidence type="ECO:0000313" key="15">
    <source>
        <dbReference type="EMBL" id="TRY62743.1"/>
    </source>
</evidence>